<dbReference type="EMBL" id="CP077084">
    <property type="protein sequence ID" value="QXH84055.1"/>
    <property type="molecule type" value="Genomic_DNA"/>
</dbReference>
<evidence type="ECO:0000313" key="1">
    <source>
        <dbReference type="EMBL" id="MBC3294975.1"/>
    </source>
</evidence>
<dbReference type="KEGG" id="ptrt:HU722_0000785"/>
<dbReference type="SUPFAM" id="SSF52980">
    <property type="entry name" value="Restriction endonuclease-like"/>
    <property type="match status" value="1"/>
</dbReference>
<organism evidence="1">
    <name type="scientific">Pseudomonas tritici</name>
    <dbReference type="NCBI Taxonomy" id="2745518"/>
    <lineage>
        <taxon>Bacteria</taxon>
        <taxon>Pseudomonadati</taxon>
        <taxon>Pseudomonadota</taxon>
        <taxon>Gammaproteobacteria</taxon>
        <taxon>Pseudomonadales</taxon>
        <taxon>Pseudomonadaceae</taxon>
        <taxon>Pseudomonas</taxon>
    </lineage>
</organism>
<reference evidence="1" key="1">
    <citation type="journal article" date="2020" name="Microorganisms">
        <title>Reliable Identification of Environmental Pseudomonas Isolates Using the rpoD Gene.</title>
        <authorList>
            <consortium name="The Broad Institute Genome Sequencing Platform"/>
            <person name="Girard L."/>
            <person name="Lood C."/>
            <person name="Rokni-Zadeh H."/>
            <person name="van Noort V."/>
            <person name="Lavigne R."/>
            <person name="De Mot R."/>
        </authorList>
    </citation>
    <scope>NUCLEOTIDE SEQUENCE [LARGE SCALE GENOMIC DNA]</scope>
    <source>
        <strain evidence="1">SWRI145</strain>
    </source>
</reference>
<reference evidence="2" key="2">
    <citation type="submission" date="2021-06" db="EMBL/GenBank/DDBJ databases">
        <title>Updating the genus Pseudomonas: Description of 43 new species and partition of the Pseudomonas putida group.</title>
        <authorList>
            <person name="Girard L."/>
            <person name="Lood C."/>
            <person name="Vandamme P."/>
            <person name="Rokni-Zadeh H."/>
            <person name="van Noort V."/>
            <person name="Hofte M."/>
            <person name="Lavigne R."/>
            <person name="De Mot R."/>
        </authorList>
    </citation>
    <scope>NUCLEOTIDE SEQUENCE</scope>
    <source>
        <strain evidence="2">SWRI145</strain>
    </source>
</reference>
<evidence type="ECO:0008006" key="4">
    <source>
        <dbReference type="Google" id="ProtNLM"/>
    </source>
</evidence>
<accession>A0A8H9YWL1</accession>
<dbReference type="EMBL" id="JABWQF010000017">
    <property type="protein sequence ID" value="MBC3294975.1"/>
    <property type="molecule type" value="Genomic_DNA"/>
</dbReference>
<proteinExistence type="predicted"/>
<protein>
    <recommendedName>
        <fullName evidence="4">NERD domain-containing protein</fullName>
    </recommendedName>
</protein>
<dbReference type="AlphaFoldDB" id="A0A8H9YWL1"/>
<dbReference type="Proteomes" id="UP000615613">
    <property type="component" value="Chromosome"/>
</dbReference>
<sequence length="520" mass="57605">MTSVYDRLEDKGPCLSSDLVADMVQEEGVSAVAARKRVSRADERIGRVYNLFPRNTVFLYIKEYFGSDEYWLKLTEALLQANAAYGKALAALIQRGGIVAEPFFHIACGAPLRLKKHISSTTMIEQLLRAQLVERQYIPGSGNCIALAKGPGMYDGAVATIRARAAAEDIFLAGFETWCKNLGLISYDKAKLRHLEGEAQPQVGTFCWDLTAPSYLSGISQRKSDGAQKPGFLLADILFDVEVSESGVLAFLTKVETVKNLKNVGACICFFIAESYSSEAFILLKSKGIVPATPETLFGSDVASALRLLMETLTEAGQQAIDAEVLEKLFAGLKKFEGAIGNLRGTLFEYFVADVVARTRNSFRVRLNEKIRNPGGQESETDVLVEAHGRTYFIECKGYAPYALVSEDEITRWLTIRIPITYKYSLNHHDWKNTTVHFELWTTGKISEKSRMEIEKISGSVKKYSVSVKFVNDIQAEVKASGDKKLHHIFNQYFVSHPLAQAGRGHIGGAENLSKRPVVI</sequence>
<gene>
    <name evidence="2" type="ORF">HU722_0000785</name>
    <name evidence="1" type="ORF">HU722_25970</name>
</gene>
<evidence type="ECO:0000313" key="3">
    <source>
        <dbReference type="Proteomes" id="UP000615613"/>
    </source>
</evidence>
<evidence type="ECO:0000313" key="2">
    <source>
        <dbReference type="EMBL" id="QXH84055.1"/>
    </source>
</evidence>
<dbReference type="RefSeq" id="WP_186753146.1">
    <property type="nucleotide sequence ID" value="NZ_CP077084.1"/>
</dbReference>
<name>A0A8H9YWL1_9PSED</name>
<dbReference type="InterPro" id="IPR011335">
    <property type="entry name" value="Restrct_endonuc-II-like"/>
</dbReference>
<keyword evidence="3" id="KW-1185">Reference proteome</keyword>